<evidence type="ECO:0000259" key="2">
    <source>
        <dbReference type="Pfam" id="PF25583"/>
    </source>
</evidence>
<keyword evidence="4" id="KW-1185">Reference proteome</keyword>
<dbReference type="GO" id="GO:0003677">
    <property type="term" value="F:DNA binding"/>
    <property type="evidence" value="ECO:0007669"/>
    <property type="project" value="UniProtKB-KW"/>
</dbReference>
<dbReference type="InterPro" id="IPR057727">
    <property type="entry name" value="WCX_dom"/>
</dbReference>
<dbReference type="AlphaFoldDB" id="A0A1H8K5T0"/>
<gene>
    <name evidence="3" type="ORF">SAMN04488003_1511</name>
</gene>
<evidence type="ECO:0000313" key="4">
    <source>
        <dbReference type="Proteomes" id="UP000199585"/>
    </source>
</evidence>
<organism evidence="3 4">
    <name type="scientific">Loktanella fryxellensis</name>
    <dbReference type="NCBI Taxonomy" id="245187"/>
    <lineage>
        <taxon>Bacteria</taxon>
        <taxon>Pseudomonadati</taxon>
        <taxon>Pseudomonadota</taxon>
        <taxon>Alphaproteobacteria</taxon>
        <taxon>Rhodobacterales</taxon>
        <taxon>Roseobacteraceae</taxon>
        <taxon>Loktanella</taxon>
    </lineage>
</organism>
<dbReference type="STRING" id="245187.SAMN04488003_1511"/>
<dbReference type="Pfam" id="PF25583">
    <property type="entry name" value="WCX"/>
    <property type="match status" value="1"/>
</dbReference>
<reference evidence="3 4" key="1">
    <citation type="submission" date="2016-10" db="EMBL/GenBank/DDBJ databases">
        <authorList>
            <person name="de Groot N.N."/>
        </authorList>
    </citation>
    <scope>NUCLEOTIDE SEQUENCE [LARGE SCALE GENOMIC DNA]</scope>
    <source>
        <strain evidence="3 4">DSM 16213</strain>
    </source>
</reference>
<keyword evidence="3" id="KW-0238">DNA-binding</keyword>
<feature type="domain" description="WCX" evidence="2">
    <location>
        <begin position="252"/>
        <end position="315"/>
    </location>
</feature>
<protein>
    <submittedName>
        <fullName evidence="3">Predicted DNA-binding transcriptional regulator YafY, contains an HTH and WYL domains</fullName>
    </submittedName>
</protein>
<sequence>MSFSKAQDLIRLARLAASRRSGISLDEICEEFGISHRTAQRMTDALETTFMNVVAEDGDDRRRRWHVADPILDRLQPRQETAVEALEIADRSAQADGRFRHASALADLRHGLLARLAPKDAARTEADAEAVLTAMGSVTRPGPRVNLAPRVLDAVIEALRGPFRLQLRYGDPDAPERVIEPHGLLLGHRSYLVARQPSRGDTILNFRMDRIHTAEALDESFAFAPGFSLEDYAAQAFGVYQDPAQYGEVIWRFAPEVAVRAAEFRFHPTQALELQDDGSLIVMFHAAGWLEMAWHLYQWGNKVEVVAPEGLRSLVEGYQRSDFDGLP</sequence>
<proteinExistence type="predicted"/>
<evidence type="ECO:0000259" key="1">
    <source>
        <dbReference type="Pfam" id="PF13280"/>
    </source>
</evidence>
<dbReference type="InterPro" id="IPR026881">
    <property type="entry name" value="WYL_dom"/>
</dbReference>
<accession>A0A1H8K5T0</accession>
<dbReference type="OrthoDB" id="7173212at2"/>
<dbReference type="InterPro" id="IPR051534">
    <property type="entry name" value="CBASS_pafABC_assoc_protein"/>
</dbReference>
<dbReference type="Pfam" id="PF13280">
    <property type="entry name" value="WYL"/>
    <property type="match status" value="1"/>
</dbReference>
<dbReference type="PANTHER" id="PTHR34580:SF1">
    <property type="entry name" value="PROTEIN PAFC"/>
    <property type="match status" value="1"/>
</dbReference>
<dbReference type="PANTHER" id="PTHR34580">
    <property type="match status" value="1"/>
</dbReference>
<dbReference type="EMBL" id="FOCI01000051">
    <property type="protein sequence ID" value="SEN87748.1"/>
    <property type="molecule type" value="Genomic_DNA"/>
</dbReference>
<dbReference type="PROSITE" id="PS52050">
    <property type="entry name" value="WYL"/>
    <property type="match status" value="1"/>
</dbReference>
<feature type="domain" description="WYL" evidence="1">
    <location>
        <begin position="151"/>
        <end position="215"/>
    </location>
</feature>
<dbReference type="Proteomes" id="UP000199585">
    <property type="component" value="Unassembled WGS sequence"/>
</dbReference>
<evidence type="ECO:0000313" key="3">
    <source>
        <dbReference type="EMBL" id="SEN87748.1"/>
    </source>
</evidence>
<name>A0A1H8K5T0_9RHOB</name>